<dbReference type="EMBL" id="DWZA01000068">
    <property type="protein sequence ID" value="HJA71487.1"/>
    <property type="molecule type" value="Genomic_DNA"/>
</dbReference>
<dbReference type="SUPFAM" id="SSF141523">
    <property type="entry name" value="L,D-transpeptidase catalytic domain-like"/>
    <property type="match status" value="1"/>
</dbReference>
<dbReference type="InterPro" id="IPR018337">
    <property type="entry name" value="Cell_wall/Cho-bd_repeat"/>
</dbReference>
<feature type="chain" id="PRO_5038498034" evidence="10">
    <location>
        <begin position="28"/>
        <end position="512"/>
    </location>
</feature>
<feature type="signal peptide" evidence="10">
    <location>
        <begin position="1"/>
        <end position="27"/>
    </location>
</feature>
<sequence length="512" mass="55906">MHRLFKRSAAMVLAASLILGSSFASFADGPGDYVGENSTAAQTEDQPAEDGQAIHIIPDQTQEGESQAAEGQTSETQSSEGQAAETDGAQGTEASGEGQTSQDAAAAEGTSEGSAAGQEQVSQEVIQANTPYLHSQVMTHENTWTNPVLGDEPITAGDAGFRSLCIYLNNINGDIYYRTFTSSIGWSPWAMNGEHTTEYPVGTSVEAIQFKLVGFAGNKFTLYYSAVLNDGTELDWTNDGGTAGTMGQGKYIKSFRLALWGREGEPWPYPTEHALESAAPDGVITGDGVATYSNGNGAPFTGWAWKYRDRYYFINNQAVTGWQYIDGYKYYFDETGKLVTDLEPIIGKQSSYLIRINKQMATTTVYAADGANGYIIPVKTFLCSPGDDTPIGTFKTPQKLRWNLMINNVYCQYLTRVTGSFLMHSLIYDSPDPYTLWPETYNFLGVARSAGCIRYKAGDAKWIYDNCPVGTTVEIYNSPTPGPYDRPAIEWIIPMTQKYDPTDPSVPENNLA</sequence>
<comment type="caution">
    <text evidence="12">The sequence shown here is derived from an EMBL/GenBank/DDBJ whole genome shotgun (WGS) entry which is preliminary data.</text>
</comment>
<evidence type="ECO:0000256" key="2">
    <source>
        <dbReference type="ARBA" id="ARBA00022679"/>
    </source>
</evidence>
<keyword evidence="4 8" id="KW-0133">Cell shape</keyword>
<feature type="region of interest" description="Disordered" evidence="9">
    <location>
        <begin position="61"/>
        <end position="121"/>
    </location>
</feature>
<evidence type="ECO:0000256" key="9">
    <source>
        <dbReference type="SAM" id="MobiDB-lite"/>
    </source>
</evidence>
<gene>
    <name evidence="12" type="ORF">IAA07_07895</name>
</gene>
<evidence type="ECO:0000256" key="7">
    <source>
        <dbReference type="PROSITE-ProRule" id="PRU00591"/>
    </source>
</evidence>
<evidence type="ECO:0000256" key="3">
    <source>
        <dbReference type="ARBA" id="ARBA00022737"/>
    </source>
</evidence>
<dbReference type="GO" id="GO:0071972">
    <property type="term" value="F:peptidoglycan L,D-transpeptidase activity"/>
    <property type="evidence" value="ECO:0007669"/>
    <property type="project" value="TreeGrafter"/>
</dbReference>
<dbReference type="Gene3D" id="2.10.270.10">
    <property type="entry name" value="Cholin Binding"/>
    <property type="match status" value="1"/>
</dbReference>
<dbReference type="Proteomes" id="UP000823900">
    <property type="component" value="Unassembled WGS sequence"/>
</dbReference>
<evidence type="ECO:0000256" key="8">
    <source>
        <dbReference type="PROSITE-ProRule" id="PRU01373"/>
    </source>
</evidence>
<feature type="active site" description="Proton donor/acceptor" evidence="8">
    <location>
        <position position="424"/>
    </location>
</feature>
<dbReference type="AlphaFoldDB" id="A0A9D2HIH9"/>
<comment type="pathway">
    <text evidence="1 8">Cell wall biogenesis; peptidoglycan biosynthesis.</text>
</comment>
<dbReference type="Pfam" id="PF03734">
    <property type="entry name" value="YkuD"/>
    <property type="match status" value="1"/>
</dbReference>
<keyword evidence="3" id="KW-0677">Repeat</keyword>
<feature type="compositionally biased region" description="Low complexity" evidence="9">
    <location>
        <begin position="104"/>
        <end position="117"/>
    </location>
</feature>
<keyword evidence="6 8" id="KW-0961">Cell wall biogenesis/degradation</keyword>
<dbReference type="PROSITE" id="PS52029">
    <property type="entry name" value="LD_TPASE"/>
    <property type="match status" value="1"/>
</dbReference>
<keyword evidence="10" id="KW-0732">Signal</keyword>
<dbReference type="Gene3D" id="2.40.440.10">
    <property type="entry name" value="L,D-transpeptidase catalytic domain-like"/>
    <property type="match status" value="1"/>
</dbReference>
<dbReference type="InterPro" id="IPR005490">
    <property type="entry name" value="LD_TPept_cat_dom"/>
</dbReference>
<dbReference type="PANTHER" id="PTHR30582">
    <property type="entry name" value="L,D-TRANSPEPTIDASE"/>
    <property type="match status" value="1"/>
</dbReference>
<evidence type="ECO:0000313" key="12">
    <source>
        <dbReference type="EMBL" id="HJA71487.1"/>
    </source>
</evidence>
<dbReference type="CDD" id="cd16913">
    <property type="entry name" value="YkuD_like"/>
    <property type="match status" value="1"/>
</dbReference>
<feature type="domain" description="L,D-TPase catalytic" evidence="11">
    <location>
        <begin position="352"/>
        <end position="476"/>
    </location>
</feature>
<feature type="repeat" description="Cell wall-binding" evidence="7">
    <location>
        <begin position="319"/>
        <end position="338"/>
    </location>
</feature>
<dbReference type="SUPFAM" id="SSF69360">
    <property type="entry name" value="Cell wall binding repeat"/>
    <property type="match status" value="1"/>
</dbReference>
<feature type="active site" description="Nucleophile" evidence="8">
    <location>
        <position position="452"/>
    </location>
</feature>
<accession>A0A9D2HIH9</accession>
<evidence type="ECO:0000259" key="11">
    <source>
        <dbReference type="PROSITE" id="PS52029"/>
    </source>
</evidence>
<name>A0A9D2HIH9_9FIRM</name>
<keyword evidence="2" id="KW-0808">Transferase</keyword>
<feature type="compositionally biased region" description="Polar residues" evidence="9">
    <location>
        <begin position="61"/>
        <end position="81"/>
    </location>
</feature>
<evidence type="ECO:0000256" key="6">
    <source>
        <dbReference type="ARBA" id="ARBA00023316"/>
    </source>
</evidence>
<protein>
    <submittedName>
        <fullName evidence="12">L,D-transpeptidase family protein</fullName>
    </submittedName>
</protein>
<keyword evidence="5 8" id="KW-0573">Peptidoglycan synthesis</keyword>
<organism evidence="12 13">
    <name type="scientific">Candidatus Lachnoclostridium stercoravium</name>
    <dbReference type="NCBI Taxonomy" id="2838633"/>
    <lineage>
        <taxon>Bacteria</taxon>
        <taxon>Bacillati</taxon>
        <taxon>Bacillota</taxon>
        <taxon>Clostridia</taxon>
        <taxon>Lachnospirales</taxon>
        <taxon>Lachnospiraceae</taxon>
    </lineage>
</organism>
<evidence type="ECO:0000256" key="4">
    <source>
        <dbReference type="ARBA" id="ARBA00022960"/>
    </source>
</evidence>
<evidence type="ECO:0000256" key="1">
    <source>
        <dbReference type="ARBA" id="ARBA00004752"/>
    </source>
</evidence>
<proteinExistence type="predicted"/>
<dbReference type="GO" id="GO:0005576">
    <property type="term" value="C:extracellular region"/>
    <property type="evidence" value="ECO:0007669"/>
    <property type="project" value="TreeGrafter"/>
</dbReference>
<dbReference type="InterPro" id="IPR050979">
    <property type="entry name" value="LD-transpeptidase"/>
</dbReference>
<dbReference type="GO" id="GO:0008360">
    <property type="term" value="P:regulation of cell shape"/>
    <property type="evidence" value="ECO:0007669"/>
    <property type="project" value="UniProtKB-UniRule"/>
</dbReference>
<reference evidence="12" key="1">
    <citation type="journal article" date="2021" name="PeerJ">
        <title>Extensive microbial diversity within the chicken gut microbiome revealed by metagenomics and culture.</title>
        <authorList>
            <person name="Gilroy R."/>
            <person name="Ravi A."/>
            <person name="Getino M."/>
            <person name="Pursley I."/>
            <person name="Horton D.L."/>
            <person name="Alikhan N.F."/>
            <person name="Baker D."/>
            <person name="Gharbi K."/>
            <person name="Hall N."/>
            <person name="Watson M."/>
            <person name="Adriaenssens E.M."/>
            <person name="Foster-Nyarko E."/>
            <person name="Jarju S."/>
            <person name="Secka A."/>
            <person name="Antonio M."/>
            <person name="Oren A."/>
            <person name="Chaudhuri R.R."/>
            <person name="La Ragione R."/>
            <person name="Hildebrand F."/>
            <person name="Pallen M.J."/>
        </authorList>
    </citation>
    <scope>NUCLEOTIDE SEQUENCE</scope>
    <source>
        <strain evidence="12">CHK178-16964</strain>
    </source>
</reference>
<evidence type="ECO:0000313" key="13">
    <source>
        <dbReference type="Proteomes" id="UP000823900"/>
    </source>
</evidence>
<dbReference type="GO" id="GO:0018104">
    <property type="term" value="P:peptidoglycan-protein cross-linking"/>
    <property type="evidence" value="ECO:0007669"/>
    <property type="project" value="TreeGrafter"/>
</dbReference>
<dbReference type="GO" id="GO:0016740">
    <property type="term" value="F:transferase activity"/>
    <property type="evidence" value="ECO:0007669"/>
    <property type="project" value="UniProtKB-KW"/>
</dbReference>
<evidence type="ECO:0000256" key="5">
    <source>
        <dbReference type="ARBA" id="ARBA00022984"/>
    </source>
</evidence>
<dbReference type="PROSITE" id="PS51170">
    <property type="entry name" value="CW"/>
    <property type="match status" value="1"/>
</dbReference>
<reference evidence="12" key="2">
    <citation type="submission" date="2021-04" db="EMBL/GenBank/DDBJ databases">
        <authorList>
            <person name="Gilroy R."/>
        </authorList>
    </citation>
    <scope>NUCLEOTIDE SEQUENCE</scope>
    <source>
        <strain evidence="12">CHK178-16964</strain>
    </source>
</reference>
<dbReference type="GO" id="GO:0071555">
    <property type="term" value="P:cell wall organization"/>
    <property type="evidence" value="ECO:0007669"/>
    <property type="project" value="UniProtKB-UniRule"/>
</dbReference>
<evidence type="ECO:0000256" key="10">
    <source>
        <dbReference type="SAM" id="SignalP"/>
    </source>
</evidence>
<dbReference type="PANTHER" id="PTHR30582:SF2">
    <property type="entry name" value="L,D-TRANSPEPTIDASE YCIB-RELATED"/>
    <property type="match status" value="1"/>
</dbReference>
<dbReference type="InterPro" id="IPR038063">
    <property type="entry name" value="Transpep_catalytic_dom"/>
</dbReference>